<evidence type="ECO:0000313" key="1">
    <source>
        <dbReference type="EMBL" id="GFD32448.1"/>
    </source>
</evidence>
<name>A0A699VF69_TANCI</name>
<organism evidence="1">
    <name type="scientific">Tanacetum cinerariifolium</name>
    <name type="common">Dalmatian daisy</name>
    <name type="synonym">Chrysanthemum cinerariifolium</name>
    <dbReference type="NCBI Taxonomy" id="118510"/>
    <lineage>
        <taxon>Eukaryota</taxon>
        <taxon>Viridiplantae</taxon>
        <taxon>Streptophyta</taxon>
        <taxon>Embryophyta</taxon>
        <taxon>Tracheophyta</taxon>
        <taxon>Spermatophyta</taxon>
        <taxon>Magnoliopsida</taxon>
        <taxon>eudicotyledons</taxon>
        <taxon>Gunneridae</taxon>
        <taxon>Pentapetalae</taxon>
        <taxon>asterids</taxon>
        <taxon>campanulids</taxon>
        <taxon>Asterales</taxon>
        <taxon>Asteraceae</taxon>
        <taxon>Asteroideae</taxon>
        <taxon>Anthemideae</taxon>
        <taxon>Anthemidinae</taxon>
        <taxon>Tanacetum</taxon>
    </lineage>
</organism>
<accession>A0A699VF69</accession>
<reference evidence="1" key="1">
    <citation type="journal article" date="2019" name="Sci. Rep.">
        <title>Draft genome of Tanacetum cinerariifolium, the natural source of mosquito coil.</title>
        <authorList>
            <person name="Yamashiro T."/>
            <person name="Shiraishi A."/>
            <person name="Satake H."/>
            <person name="Nakayama K."/>
        </authorList>
    </citation>
    <scope>NUCLEOTIDE SEQUENCE</scope>
</reference>
<feature type="non-terminal residue" evidence="1">
    <location>
        <position position="1"/>
    </location>
</feature>
<dbReference type="AlphaFoldDB" id="A0A699VF69"/>
<protein>
    <submittedName>
        <fullName evidence="1">Uncharacterized protein</fullName>
    </submittedName>
</protein>
<dbReference type="EMBL" id="BKCJ011424401">
    <property type="protein sequence ID" value="GFD32448.1"/>
    <property type="molecule type" value="Genomic_DNA"/>
</dbReference>
<proteinExistence type="predicted"/>
<comment type="caution">
    <text evidence="1">The sequence shown here is derived from an EMBL/GenBank/DDBJ whole genome shotgun (WGS) entry which is preliminary data.</text>
</comment>
<gene>
    <name evidence="1" type="ORF">Tci_904417</name>
</gene>
<sequence>PGVKFCAGEGGLRSWEWCGGGEVECRVGKGGEWGWREKLLKRMNSTCLKNMGTKYCVDFG</sequence>